<organism evidence="2 3">
    <name type="scientific">Candida glabrata</name>
    <name type="common">Yeast</name>
    <name type="synonym">Torulopsis glabrata</name>
    <dbReference type="NCBI Taxonomy" id="5478"/>
    <lineage>
        <taxon>Eukaryota</taxon>
        <taxon>Fungi</taxon>
        <taxon>Dikarya</taxon>
        <taxon>Ascomycota</taxon>
        <taxon>Saccharomycotina</taxon>
        <taxon>Saccharomycetes</taxon>
        <taxon>Saccharomycetales</taxon>
        <taxon>Saccharomycetaceae</taxon>
        <taxon>Nakaseomyces</taxon>
    </lineage>
</organism>
<dbReference type="GO" id="GO:0045182">
    <property type="term" value="F:translation regulator activity"/>
    <property type="evidence" value="ECO:0007669"/>
    <property type="project" value="EnsemblFungi"/>
</dbReference>
<protein>
    <submittedName>
        <fullName evidence="2">Mitochondrial translation factor ATP22</fullName>
    </submittedName>
</protein>
<dbReference type="GO" id="GO:0070131">
    <property type="term" value="P:positive regulation of mitochondrial translation"/>
    <property type="evidence" value="ECO:0007669"/>
    <property type="project" value="EnsemblFungi"/>
</dbReference>
<dbReference type="VEuPathDB" id="FungiDB:GVI51_A02233"/>
<evidence type="ECO:0000313" key="2">
    <source>
        <dbReference type="EMBL" id="KTB10699.1"/>
    </source>
</evidence>
<gene>
    <name evidence="2" type="ORF">AO440_000090</name>
    <name evidence="1" type="ORF">AO440_005469</name>
</gene>
<evidence type="ECO:0000313" key="1">
    <source>
        <dbReference type="EMBL" id="KTA96021.1"/>
    </source>
</evidence>
<dbReference type="AlphaFoldDB" id="A0A0W0DFU0"/>
<dbReference type="Proteomes" id="UP000054886">
    <property type="component" value="Unassembled WGS sequence"/>
</dbReference>
<accession>A0A0W0DFU0</accession>
<dbReference type="GO" id="GO:0070071">
    <property type="term" value="P:proton-transporting two-sector ATPase complex assembly"/>
    <property type="evidence" value="ECO:0007669"/>
    <property type="project" value="EnsemblFungi"/>
</dbReference>
<proteinExistence type="predicted"/>
<dbReference type="VEuPathDB" id="FungiDB:CAGL0A02475g"/>
<dbReference type="GO" id="GO:0005743">
    <property type="term" value="C:mitochondrial inner membrane"/>
    <property type="evidence" value="ECO:0007669"/>
    <property type="project" value="EnsemblFungi"/>
</dbReference>
<comment type="caution">
    <text evidence="2">The sequence shown here is derived from an EMBL/GenBank/DDBJ whole genome shotgun (WGS) entry which is preliminary data.</text>
</comment>
<sequence>MMLQIFDRLIARRDFRYVKFYLAALTRKMSELATDRTRTVQDAELMYIKFNNSLLYYLLMEGNVPMFLRTFKNEVEYIKSSTLQNSDSAEVQQALLKPVHLFVQMLRKNNSPDLIFELLPALQTKSRSKVFNAYLTSTVASTIRTFNDPTLMLKFLLTTAKGTKFPELLNELGLWRYIVHGEPGKIDPKSLQEDRDKFEKANSVSALKAMKRVDVVLLTELYRVFLSYSSSVMSPDKFRHCCIDLYSHYVQFCEQNKHKLRGWKFDTGVLNVILYHIRYRLRDDKLAYEVLVDFYGRESMVRSVKNTAKKCPFSMVIYDNGTVTTQQLHALLQLMQRYNVPLSFQICYTMVKRLLQMNEPEQAFEWYTRILESGFDVRHHGLVELVLQQGWSLPHHFNHDLLEDDKLDSIIEEEPTEECAELVEDVKELMQSV</sequence>
<name>A0A0W0DFU0_CANGB</name>
<dbReference type="EMBL" id="LLZZ01000052">
    <property type="protein sequence ID" value="KTB10699.1"/>
    <property type="molecule type" value="Genomic_DNA"/>
</dbReference>
<dbReference type="EMBL" id="LLZZ01000176">
    <property type="protein sequence ID" value="KTA96021.1"/>
    <property type="molecule type" value="Genomic_DNA"/>
</dbReference>
<evidence type="ECO:0000313" key="3">
    <source>
        <dbReference type="Proteomes" id="UP000054886"/>
    </source>
</evidence>
<dbReference type="VEuPathDB" id="FungiDB:GWK60_A02277"/>
<reference evidence="2 3" key="1">
    <citation type="submission" date="2015-10" db="EMBL/GenBank/DDBJ databases">
        <title>Draft genomes sequences of Candida glabrata isolates 1A, 1B, 2A, 2B, 3A and 3B.</title>
        <authorList>
            <person name="Haavelsrud O.E."/>
            <person name="Gaustad P."/>
        </authorList>
    </citation>
    <scope>NUCLEOTIDE SEQUENCE [LARGE SCALE GENOMIC DNA]</scope>
    <source>
        <strain evidence="2">910700640</strain>
    </source>
</reference>
<dbReference type="VEuPathDB" id="FungiDB:B1J91_A02475g"/>